<dbReference type="STRING" id="33888.A6122_2667"/>
<dbReference type="Proteomes" id="UP000077071">
    <property type="component" value="Chromosome"/>
</dbReference>
<name>A0A160KV17_9MICO</name>
<dbReference type="PATRIC" id="fig|33888.3.peg.2989"/>
<evidence type="ECO:0000256" key="1">
    <source>
        <dbReference type="ARBA" id="ARBA00007644"/>
    </source>
</evidence>
<dbReference type="AlphaFoldDB" id="A0A160KV17"/>
<feature type="binding site" evidence="3">
    <location>
        <position position="100"/>
    </location>
    <ligand>
        <name>Ca(2+)</name>
        <dbReference type="ChEBI" id="CHEBI:29108"/>
    </ligand>
</feature>
<dbReference type="InterPro" id="IPR009078">
    <property type="entry name" value="Ferritin-like_SF"/>
</dbReference>
<keyword evidence="6" id="KW-1185">Reference proteome</keyword>
<evidence type="ECO:0000313" key="6">
    <source>
        <dbReference type="Proteomes" id="UP000077071"/>
    </source>
</evidence>
<dbReference type="EMBL" id="CP015515">
    <property type="protein sequence ID" value="AND17780.1"/>
    <property type="molecule type" value="Genomic_DNA"/>
</dbReference>
<dbReference type="InterPro" id="IPR007760">
    <property type="entry name" value="Mn_catalase"/>
</dbReference>
<keyword evidence="2" id="KW-0464">Manganese</keyword>
<comment type="cofactor">
    <cofactor evidence="3">
        <name>Ca(2+)</name>
        <dbReference type="ChEBI" id="CHEBI:29108"/>
    </cofactor>
    <text evidence="3">Binds 1 Ca(2+) ion per subunit.</text>
</comment>
<evidence type="ECO:0000256" key="4">
    <source>
        <dbReference type="SAM" id="MobiDB-lite"/>
    </source>
</evidence>
<feature type="binding site" evidence="2">
    <location>
        <position position="112"/>
    </location>
    <ligand>
        <name>Mn(2+)</name>
        <dbReference type="ChEBI" id="CHEBI:29035"/>
        <label>1</label>
    </ligand>
</feature>
<evidence type="ECO:0000256" key="2">
    <source>
        <dbReference type="PIRSR" id="PIRSR607760-1"/>
    </source>
</evidence>
<comment type="similarity">
    <text evidence="1">Belongs to the manganese catalase family.</text>
</comment>
<feature type="binding site" evidence="2">
    <location>
        <position position="193"/>
    </location>
    <ligand>
        <name>Mn(2+)</name>
        <dbReference type="ChEBI" id="CHEBI:29035"/>
        <label>1</label>
    </ligand>
</feature>
<evidence type="ECO:0000313" key="5">
    <source>
        <dbReference type="EMBL" id="AND17780.1"/>
    </source>
</evidence>
<dbReference type="Pfam" id="PF05067">
    <property type="entry name" value="Mn_catalase"/>
    <property type="match status" value="1"/>
</dbReference>
<gene>
    <name evidence="5" type="ORF">A6122_2667</name>
</gene>
<comment type="cofactor">
    <cofactor evidence="2">
        <name>Mn(2+)</name>
        <dbReference type="ChEBI" id="CHEBI:29035"/>
    </cofactor>
    <text evidence="2">Binds 2 manganese ions per subunit.</text>
</comment>
<protein>
    <submittedName>
        <fullName evidence="5">Manganese catalase</fullName>
    </submittedName>
</protein>
<dbReference type="GO" id="GO:0046872">
    <property type="term" value="F:metal ion binding"/>
    <property type="evidence" value="ECO:0007669"/>
    <property type="project" value="UniProtKB-KW"/>
</dbReference>
<keyword evidence="2" id="KW-0479">Metal-binding</keyword>
<feature type="binding site" evidence="3">
    <location>
        <position position="266"/>
    </location>
    <ligand>
        <name>Ca(2+)</name>
        <dbReference type="ChEBI" id="CHEBI:29108"/>
    </ligand>
</feature>
<feature type="region of interest" description="Disordered" evidence="4">
    <location>
        <begin position="297"/>
        <end position="320"/>
    </location>
</feature>
<evidence type="ECO:0000256" key="3">
    <source>
        <dbReference type="PIRSR" id="PIRSR607760-2"/>
    </source>
</evidence>
<dbReference type="SUPFAM" id="SSF47240">
    <property type="entry name" value="Ferritin-like"/>
    <property type="match status" value="1"/>
</dbReference>
<feature type="binding site" evidence="2">
    <location>
        <position position="226"/>
    </location>
    <ligand>
        <name>Mn(2+)</name>
        <dbReference type="ChEBI" id="CHEBI:29035"/>
        <label>1</label>
    </ligand>
</feature>
<dbReference type="CDD" id="cd01051">
    <property type="entry name" value="Mn_catalase"/>
    <property type="match status" value="1"/>
</dbReference>
<feature type="binding site" evidence="3">
    <location>
        <position position="270"/>
    </location>
    <ligand>
        <name>Ca(2+)</name>
        <dbReference type="ChEBI" id="CHEBI:29108"/>
    </ligand>
</feature>
<feature type="binding site" evidence="2">
    <location>
        <position position="78"/>
    </location>
    <ligand>
        <name>Mn(2+)</name>
        <dbReference type="ChEBI" id="CHEBI:29035"/>
        <label>1</label>
    </ligand>
</feature>
<organism evidence="5 6">
    <name type="scientific">Rathayibacter tritici</name>
    <dbReference type="NCBI Taxonomy" id="33888"/>
    <lineage>
        <taxon>Bacteria</taxon>
        <taxon>Bacillati</taxon>
        <taxon>Actinomycetota</taxon>
        <taxon>Actinomycetes</taxon>
        <taxon>Micrococcales</taxon>
        <taxon>Microbacteriaceae</taxon>
        <taxon>Rathayibacter</taxon>
    </lineage>
</organism>
<sequence length="337" mass="36793">MLPAFVKPLLALQLGCLASKTQTSDVRVRLRPATPERYERYFVMFFHRQELQFTASPSKPDAVFARRFQEVLGGQYGEITVAMQYGFQAWNSHDPGKYRDLLFGIGAEEFGHVEMIAVMIAQLLEKAPIEQSEDAMKKDPVLAAVIGGSDVQHAIVAGAGVRPVDSMGNPWQGSYITASGNLLADFTANANAEMQGRLQVARLYHMTDDHGVRDLLSFLLARDTMHQNQWIAAAAELRAEGKEDLPVPSNFPISKEERSVSYEYINFSDGAAAADGTWASGPTPDGKGEFSYRVAEPGGGVPMPPPTQPDERFYGTDPKPNLVEKAVGAVKDAVTGK</sequence>
<dbReference type="KEGG" id="rtn:A6122_2667"/>
<accession>A0A160KV17</accession>
<feature type="binding site" evidence="2">
    <location>
        <position position="109"/>
    </location>
    <ligand>
        <name>Mn(2+)</name>
        <dbReference type="ChEBI" id="CHEBI:29035"/>
        <label>1</label>
    </ligand>
</feature>
<dbReference type="Gene3D" id="1.20.1260.10">
    <property type="match status" value="1"/>
</dbReference>
<dbReference type="InterPro" id="IPR039377">
    <property type="entry name" value="Mn_catalase_dom"/>
</dbReference>
<keyword evidence="3" id="KW-0106">Calcium</keyword>
<feature type="binding site" evidence="3">
    <location>
        <position position="268"/>
    </location>
    <ligand>
        <name>Ca(2+)</name>
        <dbReference type="ChEBI" id="CHEBI:29108"/>
    </ligand>
</feature>
<dbReference type="InterPro" id="IPR012347">
    <property type="entry name" value="Ferritin-like"/>
</dbReference>
<reference evidence="5 6" key="1">
    <citation type="submission" date="2016-05" db="EMBL/GenBank/DDBJ databases">
        <title>Complete genome sequence of Rathayibacter tritici NCPPB 1953.</title>
        <authorList>
            <person name="Park J."/>
            <person name="Lee H.-H."/>
            <person name="Lee S.-W."/>
            <person name="Seo Y.-S."/>
        </authorList>
    </citation>
    <scope>NUCLEOTIDE SEQUENCE [LARGE SCALE GENOMIC DNA]</scope>
    <source>
        <strain evidence="5 6">NCPPB 1953</strain>
    </source>
</reference>
<proteinExistence type="inferred from homology"/>